<feature type="non-terminal residue" evidence="1">
    <location>
        <position position="1"/>
    </location>
</feature>
<dbReference type="SUPFAM" id="SSF53187">
    <property type="entry name" value="Zn-dependent exopeptidases"/>
    <property type="match status" value="1"/>
</dbReference>
<accession>A0A0F8ZZW2</accession>
<protein>
    <submittedName>
        <fullName evidence="1">Uncharacterized protein</fullName>
    </submittedName>
</protein>
<dbReference type="EMBL" id="LAZR01045222">
    <property type="protein sequence ID" value="KKK99393.1"/>
    <property type="molecule type" value="Genomic_DNA"/>
</dbReference>
<sequence>IRTVTLEAGESHRIQEHQIDAGVNSLNSLMEKQGMISRMFVWGDPEPVYYDSAWVRANDGGILFSQVELGAKVSEGQILGYISDPITNAQYPIHASSDGRIIGMAVDQVVMAGFAAYHIGTEAKVPGE</sequence>
<reference evidence="1" key="1">
    <citation type="journal article" date="2015" name="Nature">
        <title>Complex archaea that bridge the gap between prokaryotes and eukaryotes.</title>
        <authorList>
            <person name="Spang A."/>
            <person name="Saw J.H."/>
            <person name="Jorgensen S.L."/>
            <person name="Zaremba-Niedzwiedzka K."/>
            <person name="Martijn J."/>
            <person name="Lind A.E."/>
            <person name="van Eijk R."/>
            <person name="Schleper C."/>
            <person name="Guy L."/>
            <person name="Ettema T.J."/>
        </authorList>
    </citation>
    <scope>NUCLEOTIDE SEQUENCE</scope>
</reference>
<gene>
    <name evidence="1" type="ORF">LCGC14_2633210</name>
</gene>
<organism evidence="1">
    <name type="scientific">marine sediment metagenome</name>
    <dbReference type="NCBI Taxonomy" id="412755"/>
    <lineage>
        <taxon>unclassified sequences</taxon>
        <taxon>metagenomes</taxon>
        <taxon>ecological metagenomes</taxon>
    </lineage>
</organism>
<dbReference type="InterPro" id="IPR053138">
    <property type="entry name" value="N-alpha-Ac-DABA_deacetylase"/>
</dbReference>
<dbReference type="Gene3D" id="3.40.630.10">
    <property type="entry name" value="Zn peptidases"/>
    <property type="match status" value="1"/>
</dbReference>
<name>A0A0F8ZZW2_9ZZZZ</name>
<dbReference type="AlphaFoldDB" id="A0A0F8ZZW2"/>
<dbReference type="PANTHER" id="PTHR37326:SF2">
    <property type="entry name" value="SUCCINYLGLUTAMATE DESUCCINYLASE_ASPARTOACYLASE FAMILY PROTEIN"/>
    <property type="match status" value="1"/>
</dbReference>
<evidence type="ECO:0000313" key="1">
    <source>
        <dbReference type="EMBL" id="KKK99393.1"/>
    </source>
</evidence>
<dbReference type="PANTHER" id="PTHR37326">
    <property type="entry name" value="BLL3975 PROTEIN"/>
    <property type="match status" value="1"/>
</dbReference>
<comment type="caution">
    <text evidence="1">The sequence shown here is derived from an EMBL/GenBank/DDBJ whole genome shotgun (WGS) entry which is preliminary data.</text>
</comment>
<proteinExistence type="predicted"/>